<name>A0A9P5ZZ75_PLEER</name>
<evidence type="ECO:0000256" key="1">
    <source>
        <dbReference type="SAM" id="MobiDB-lite"/>
    </source>
</evidence>
<feature type="region of interest" description="Disordered" evidence="1">
    <location>
        <begin position="105"/>
        <end position="182"/>
    </location>
</feature>
<keyword evidence="4" id="KW-1185">Reference proteome</keyword>
<proteinExistence type="predicted"/>
<protein>
    <submittedName>
        <fullName evidence="3">Uncharacterized protein</fullName>
    </submittedName>
</protein>
<dbReference type="EMBL" id="MU154549">
    <property type="protein sequence ID" value="KAF9496790.1"/>
    <property type="molecule type" value="Genomic_DNA"/>
</dbReference>
<accession>A0A9P5ZZ75</accession>
<keyword evidence="2" id="KW-0732">Signal</keyword>
<gene>
    <name evidence="3" type="ORF">BDN71DRAFT_1445720</name>
</gene>
<dbReference type="PANTHER" id="PTHR37487:SF2">
    <property type="entry name" value="EXPRESSED PROTEIN"/>
    <property type="match status" value="1"/>
</dbReference>
<evidence type="ECO:0000256" key="2">
    <source>
        <dbReference type="SAM" id="SignalP"/>
    </source>
</evidence>
<sequence length="208" mass="19952">MKSFFAAIALLSVVPGILGLMINTPVGVVQCQPILLNWQDGQAPYFLSIIPGGQPNAPALEQFPSTEATSFTWTPTEAGSVTVQLRDSTGTTAYTDIVNISGSTTPCASGSSSVAGSTGASTGAPGSSPPATSAPAATSPQSSSGASSPASPASGSSTGSVRPSSASVSATPSSGAAAASGSNAASRLNDGAFGLAGLLGFVGAAALL</sequence>
<feature type="chain" id="PRO_5040220430" evidence="2">
    <location>
        <begin position="20"/>
        <end position="208"/>
    </location>
</feature>
<dbReference type="Proteomes" id="UP000807025">
    <property type="component" value="Unassembled WGS sequence"/>
</dbReference>
<evidence type="ECO:0000313" key="3">
    <source>
        <dbReference type="EMBL" id="KAF9496790.1"/>
    </source>
</evidence>
<dbReference type="PANTHER" id="PTHR37487">
    <property type="entry name" value="CHROMOSOME 1, WHOLE GENOME SHOTGUN SEQUENCE"/>
    <property type="match status" value="1"/>
</dbReference>
<feature type="signal peptide" evidence="2">
    <location>
        <begin position="1"/>
        <end position="19"/>
    </location>
</feature>
<evidence type="ECO:0000313" key="4">
    <source>
        <dbReference type="Proteomes" id="UP000807025"/>
    </source>
</evidence>
<dbReference type="OrthoDB" id="3362246at2759"/>
<comment type="caution">
    <text evidence="3">The sequence shown here is derived from an EMBL/GenBank/DDBJ whole genome shotgun (WGS) entry which is preliminary data.</text>
</comment>
<reference evidence="3" key="1">
    <citation type="submission" date="2020-11" db="EMBL/GenBank/DDBJ databases">
        <authorList>
            <consortium name="DOE Joint Genome Institute"/>
            <person name="Ahrendt S."/>
            <person name="Riley R."/>
            <person name="Andreopoulos W."/>
            <person name="Labutti K."/>
            <person name="Pangilinan J."/>
            <person name="Ruiz-Duenas F.J."/>
            <person name="Barrasa J.M."/>
            <person name="Sanchez-Garcia M."/>
            <person name="Camarero S."/>
            <person name="Miyauchi S."/>
            <person name="Serrano A."/>
            <person name="Linde D."/>
            <person name="Babiker R."/>
            <person name="Drula E."/>
            <person name="Ayuso-Fernandez I."/>
            <person name="Pacheco R."/>
            <person name="Padilla G."/>
            <person name="Ferreira P."/>
            <person name="Barriuso J."/>
            <person name="Kellner H."/>
            <person name="Castanera R."/>
            <person name="Alfaro M."/>
            <person name="Ramirez L."/>
            <person name="Pisabarro A.G."/>
            <person name="Kuo A."/>
            <person name="Tritt A."/>
            <person name="Lipzen A."/>
            <person name="He G."/>
            <person name="Yan M."/>
            <person name="Ng V."/>
            <person name="Cullen D."/>
            <person name="Martin F."/>
            <person name="Rosso M.-N."/>
            <person name="Henrissat B."/>
            <person name="Hibbett D."/>
            <person name="Martinez A.T."/>
            <person name="Grigoriev I.V."/>
        </authorList>
    </citation>
    <scope>NUCLEOTIDE SEQUENCE</scope>
    <source>
        <strain evidence="3">ATCC 90797</strain>
    </source>
</reference>
<dbReference type="AlphaFoldDB" id="A0A9P5ZZ75"/>
<feature type="compositionally biased region" description="Low complexity" evidence="1">
    <location>
        <begin position="108"/>
        <end position="182"/>
    </location>
</feature>
<organism evidence="3 4">
    <name type="scientific">Pleurotus eryngii</name>
    <name type="common">Boletus of the steppes</name>
    <dbReference type="NCBI Taxonomy" id="5323"/>
    <lineage>
        <taxon>Eukaryota</taxon>
        <taxon>Fungi</taxon>
        <taxon>Dikarya</taxon>
        <taxon>Basidiomycota</taxon>
        <taxon>Agaricomycotina</taxon>
        <taxon>Agaricomycetes</taxon>
        <taxon>Agaricomycetidae</taxon>
        <taxon>Agaricales</taxon>
        <taxon>Pleurotineae</taxon>
        <taxon>Pleurotaceae</taxon>
        <taxon>Pleurotus</taxon>
    </lineage>
</organism>